<dbReference type="Pfam" id="PF01649">
    <property type="entry name" value="Ribosomal_S20p"/>
    <property type="match status" value="1"/>
</dbReference>
<evidence type="ECO:0000256" key="1">
    <source>
        <dbReference type="ARBA" id="ARBA00003134"/>
    </source>
</evidence>
<dbReference type="InterPro" id="IPR036510">
    <property type="entry name" value="Ribosomal_bS20_sf"/>
</dbReference>
<comment type="caution">
    <text evidence="10">The sequence shown here is derived from an EMBL/GenBank/DDBJ whole genome shotgun (WGS) entry which is preliminary data.</text>
</comment>
<dbReference type="GO" id="GO:0005829">
    <property type="term" value="C:cytosol"/>
    <property type="evidence" value="ECO:0007669"/>
    <property type="project" value="TreeGrafter"/>
</dbReference>
<evidence type="ECO:0000256" key="4">
    <source>
        <dbReference type="ARBA" id="ARBA00022884"/>
    </source>
</evidence>
<keyword evidence="5 8" id="KW-0689">Ribosomal protein</keyword>
<evidence type="ECO:0000256" key="7">
    <source>
        <dbReference type="ARBA" id="ARBA00035136"/>
    </source>
</evidence>
<evidence type="ECO:0000256" key="6">
    <source>
        <dbReference type="ARBA" id="ARBA00023274"/>
    </source>
</evidence>
<comment type="function">
    <text evidence="1 8">Binds directly to 16S ribosomal RNA.</text>
</comment>
<dbReference type="GO" id="GO:0015935">
    <property type="term" value="C:small ribosomal subunit"/>
    <property type="evidence" value="ECO:0007669"/>
    <property type="project" value="TreeGrafter"/>
</dbReference>
<gene>
    <name evidence="8" type="primary">rpsT</name>
    <name evidence="10" type="ORF">DI525_05915</name>
</gene>
<evidence type="ECO:0000256" key="5">
    <source>
        <dbReference type="ARBA" id="ARBA00022980"/>
    </source>
</evidence>
<dbReference type="HAMAP" id="MF_00500">
    <property type="entry name" value="Ribosomal_bS20"/>
    <property type="match status" value="1"/>
</dbReference>
<dbReference type="EMBL" id="QFRA01000012">
    <property type="protein sequence ID" value="PZR04838.1"/>
    <property type="molecule type" value="Genomic_DNA"/>
</dbReference>
<accession>A0A2W5U7G2</accession>
<feature type="region of interest" description="Disordered" evidence="9">
    <location>
        <begin position="1"/>
        <end position="25"/>
    </location>
</feature>
<protein>
    <recommendedName>
        <fullName evidence="7 8">Small ribosomal subunit protein bS20</fullName>
    </recommendedName>
</protein>
<dbReference type="PANTHER" id="PTHR33398">
    <property type="entry name" value="30S RIBOSOMAL PROTEIN S20"/>
    <property type="match status" value="1"/>
</dbReference>
<name>A0A2W5U7G2_9CORY</name>
<dbReference type="SUPFAM" id="SSF46992">
    <property type="entry name" value="Ribosomal protein S20"/>
    <property type="match status" value="1"/>
</dbReference>
<evidence type="ECO:0000313" key="10">
    <source>
        <dbReference type="EMBL" id="PZR04838.1"/>
    </source>
</evidence>
<evidence type="ECO:0000256" key="2">
    <source>
        <dbReference type="ARBA" id="ARBA00007634"/>
    </source>
</evidence>
<dbReference type="InterPro" id="IPR002583">
    <property type="entry name" value="Ribosomal_bS20"/>
</dbReference>
<dbReference type="RefSeq" id="WP_303734837.1">
    <property type="nucleotide sequence ID" value="NZ_CAKZHK010000009.1"/>
</dbReference>
<dbReference type="GO" id="GO:0003735">
    <property type="term" value="F:structural constituent of ribosome"/>
    <property type="evidence" value="ECO:0007669"/>
    <property type="project" value="InterPro"/>
</dbReference>
<sequence>MANIKSKKKRIKTNEKARQRNKAIRSRLHTENRKFRELVAAGDKADAEAQLRLASREYDKAVTKGTLHRNNAANKKSAMAKLFNSMD</sequence>
<evidence type="ECO:0000256" key="8">
    <source>
        <dbReference type="HAMAP-Rule" id="MF_00500"/>
    </source>
</evidence>
<keyword evidence="3 8" id="KW-0699">rRNA-binding</keyword>
<keyword evidence="6 8" id="KW-0687">Ribonucleoprotein</keyword>
<feature type="compositionally biased region" description="Basic residues" evidence="9">
    <location>
        <begin position="1"/>
        <end position="11"/>
    </location>
</feature>
<dbReference type="Proteomes" id="UP000249432">
    <property type="component" value="Unassembled WGS sequence"/>
</dbReference>
<evidence type="ECO:0000256" key="9">
    <source>
        <dbReference type="SAM" id="MobiDB-lite"/>
    </source>
</evidence>
<comment type="similarity">
    <text evidence="2 8">Belongs to the bacterial ribosomal protein bS20 family.</text>
</comment>
<evidence type="ECO:0000313" key="11">
    <source>
        <dbReference type="Proteomes" id="UP000249432"/>
    </source>
</evidence>
<dbReference type="PANTHER" id="PTHR33398:SF1">
    <property type="entry name" value="SMALL RIBOSOMAL SUBUNIT PROTEIN BS20C"/>
    <property type="match status" value="1"/>
</dbReference>
<keyword evidence="4 8" id="KW-0694">RNA-binding</keyword>
<dbReference type="GO" id="GO:0006412">
    <property type="term" value="P:translation"/>
    <property type="evidence" value="ECO:0007669"/>
    <property type="project" value="UniProtKB-UniRule"/>
</dbReference>
<dbReference type="GO" id="GO:0070181">
    <property type="term" value="F:small ribosomal subunit rRNA binding"/>
    <property type="evidence" value="ECO:0007669"/>
    <property type="project" value="TreeGrafter"/>
</dbReference>
<dbReference type="Gene3D" id="1.20.58.110">
    <property type="entry name" value="Ribosomal protein S20"/>
    <property type="match status" value="1"/>
</dbReference>
<dbReference type="AlphaFoldDB" id="A0A2W5U7G2"/>
<dbReference type="NCBIfam" id="TIGR00029">
    <property type="entry name" value="S20"/>
    <property type="match status" value="1"/>
</dbReference>
<proteinExistence type="inferred from homology"/>
<reference evidence="10 11" key="1">
    <citation type="submission" date="2017-08" db="EMBL/GenBank/DDBJ databases">
        <title>Infants hospitalized years apart are colonized by the same room-sourced microbial strains.</title>
        <authorList>
            <person name="Brooks B."/>
            <person name="Olm M.R."/>
            <person name="Firek B.A."/>
            <person name="Baker R."/>
            <person name="Thomas B.C."/>
            <person name="Morowitz M.J."/>
            <person name="Banfield J.F."/>
        </authorList>
    </citation>
    <scope>NUCLEOTIDE SEQUENCE [LARGE SCALE GENOMIC DNA]</scope>
    <source>
        <strain evidence="10">S2_003_000_R1_3</strain>
    </source>
</reference>
<dbReference type="FunFam" id="1.20.58.110:FF:000001">
    <property type="entry name" value="30S ribosomal protein S20"/>
    <property type="match status" value="1"/>
</dbReference>
<organism evidence="10 11">
    <name type="scientific">Corynebacterium kroppenstedtii</name>
    <dbReference type="NCBI Taxonomy" id="161879"/>
    <lineage>
        <taxon>Bacteria</taxon>
        <taxon>Bacillati</taxon>
        <taxon>Actinomycetota</taxon>
        <taxon>Actinomycetes</taxon>
        <taxon>Mycobacteriales</taxon>
        <taxon>Corynebacteriaceae</taxon>
        <taxon>Corynebacterium</taxon>
    </lineage>
</organism>
<evidence type="ECO:0000256" key="3">
    <source>
        <dbReference type="ARBA" id="ARBA00022730"/>
    </source>
</evidence>